<dbReference type="GO" id="GO:0001682">
    <property type="term" value="P:tRNA 5'-leader removal"/>
    <property type="evidence" value="ECO:0007669"/>
    <property type="project" value="InterPro"/>
</dbReference>
<dbReference type="InterPro" id="IPR009723">
    <property type="entry name" value="Pop1_N"/>
</dbReference>
<feature type="domain" description="Pop1 N-terminal" evidence="2">
    <location>
        <begin position="92"/>
        <end position="144"/>
    </location>
</feature>
<evidence type="ECO:0000313" key="3">
    <source>
        <dbReference type="EMBL" id="KAG0723408.1"/>
    </source>
</evidence>
<evidence type="ECO:0000259" key="2">
    <source>
        <dbReference type="Pfam" id="PF06978"/>
    </source>
</evidence>
<accession>A0A8J5CJN8</accession>
<dbReference type="EMBL" id="JACEEZ010008314">
    <property type="protein sequence ID" value="KAG0723408.1"/>
    <property type="molecule type" value="Genomic_DNA"/>
</dbReference>
<gene>
    <name evidence="3" type="primary">POP1</name>
    <name evidence="3" type="ORF">GWK47_005528</name>
</gene>
<feature type="domain" description="Pop1 N-terminal" evidence="2">
    <location>
        <begin position="15"/>
        <end position="83"/>
    </location>
</feature>
<dbReference type="GO" id="GO:0000172">
    <property type="term" value="C:ribonuclease MRP complex"/>
    <property type="evidence" value="ECO:0007669"/>
    <property type="project" value="InterPro"/>
</dbReference>
<organism evidence="3 4">
    <name type="scientific">Chionoecetes opilio</name>
    <name type="common">Atlantic snow crab</name>
    <name type="synonym">Cancer opilio</name>
    <dbReference type="NCBI Taxonomy" id="41210"/>
    <lineage>
        <taxon>Eukaryota</taxon>
        <taxon>Metazoa</taxon>
        <taxon>Ecdysozoa</taxon>
        <taxon>Arthropoda</taxon>
        <taxon>Crustacea</taxon>
        <taxon>Multicrustacea</taxon>
        <taxon>Malacostraca</taxon>
        <taxon>Eumalacostraca</taxon>
        <taxon>Eucarida</taxon>
        <taxon>Decapoda</taxon>
        <taxon>Pleocyemata</taxon>
        <taxon>Brachyura</taxon>
        <taxon>Eubrachyura</taxon>
        <taxon>Majoidea</taxon>
        <taxon>Majidae</taxon>
        <taxon>Chionoecetes</taxon>
    </lineage>
</organism>
<dbReference type="AlphaFoldDB" id="A0A8J5CJN8"/>
<sequence>MEELPLQCNYLALGAARIREIKAIVSKLQSCEHGGRAFQKLPRHMQRRAVSSNPRRLPRCLRDRHMREGGGNTKQSRRPRRKYRRRPSNLLQEYNRRQKEYVWLETHIWHAKRFHMRRQWGYALPDAPTCRGHRASLRAATTGCLLQVR</sequence>
<evidence type="ECO:0000313" key="4">
    <source>
        <dbReference type="Proteomes" id="UP000770661"/>
    </source>
</evidence>
<dbReference type="PANTHER" id="PTHR22731">
    <property type="entry name" value="RIBONUCLEASES P/MRP PROTEIN SUBUNIT POP1"/>
    <property type="match status" value="1"/>
</dbReference>
<comment type="caution">
    <text evidence="3">The sequence shown here is derived from an EMBL/GenBank/DDBJ whole genome shotgun (WGS) entry which is preliminary data.</text>
</comment>
<proteinExistence type="predicted"/>
<dbReference type="PANTHER" id="PTHR22731:SF3">
    <property type="entry name" value="RIBONUCLEASES P_MRP PROTEIN SUBUNIT POP1"/>
    <property type="match status" value="1"/>
</dbReference>
<keyword evidence="4" id="KW-1185">Reference proteome</keyword>
<feature type="region of interest" description="Disordered" evidence="1">
    <location>
        <begin position="62"/>
        <end position="88"/>
    </location>
</feature>
<dbReference type="InterPro" id="IPR039182">
    <property type="entry name" value="Pop1"/>
</dbReference>
<feature type="compositionally biased region" description="Basic residues" evidence="1">
    <location>
        <begin position="75"/>
        <end position="87"/>
    </location>
</feature>
<dbReference type="Proteomes" id="UP000770661">
    <property type="component" value="Unassembled WGS sequence"/>
</dbReference>
<dbReference type="Pfam" id="PF06978">
    <property type="entry name" value="POP1_N"/>
    <property type="match status" value="2"/>
</dbReference>
<dbReference type="GO" id="GO:0005655">
    <property type="term" value="C:nucleolar ribonuclease P complex"/>
    <property type="evidence" value="ECO:0007669"/>
    <property type="project" value="InterPro"/>
</dbReference>
<dbReference type="OrthoDB" id="442863at2759"/>
<name>A0A8J5CJN8_CHIOP</name>
<protein>
    <submittedName>
        <fullName evidence="3">Ribonucleases P/MRP protein subunit POP1</fullName>
    </submittedName>
</protein>
<reference evidence="3" key="1">
    <citation type="submission" date="2020-07" db="EMBL/GenBank/DDBJ databases">
        <title>The High-quality genome of the commercially important snow crab, Chionoecetes opilio.</title>
        <authorList>
            <person name="Jeong J.-H."/>
            <person name="Ryu S."/>
        </authorList>
    </citation>
    <scope>NUCLEOTIDE SEQUENCE</scope>
    <source>
        <strain evidence="3">MADBK_172401_WGS</strain>
        <tissue evidence="3">Digestive gland</tissue>
    </source>
</reference>
<evidence type="ECO:0000256" key="1">
    <source>
        <dbReference type="SAM" id="MobiDB-lite"/>
    </source>
</evidence>